<dbReference type="STRING" id="1272.GCA_900014985_00789"/>
<dbReference type="InterPro" id="IPR017703">
    <property type="entry name" value="YgfZ/GCV_T_CS"/>
</dbReference>
<dbReference type="GO" id="GO:0016226">
    <property type="term" value="P:iron-sulfur cluster assembly"/>
    <property type="evidence" value="ECO:0007669"/>
    <property type="project" value="TreeGrafter"/>
</dbReference>
<dbReference type="SUPFAM" id="SSF103025">
    <property type="entry name" value="Folate-binding domain"/>
    <property type="match status" value="1"/>
</dbReference>
<sequence>MTDAAPLYSSVLLRHHGAVAGHGPDAGVAAHYGDPVHEQRALARGRAVVDESQRGVVTVSGPDRLSWLTTLSSQVLTGLSPGQSSETLFLSVQGRVEYAPHVLDDGETTWLIAEAEEAPGLAGWLDSMRFALRVEVRDVSAQWAVLAATRDLGPILTDALSAAAGDENRPVLVWHDPWPEVSAGGHAYGAPEEHPGRERSWYEHLVPVDALETAVSALGERGISLAGSWAAEALRIEAWRPRWGMETDEKTIPHELDWMRTAVHLSKGCYKGQETVARVHNLGHPPRRLTLLDLDGSQHTLPEAGATVELGGKVVGRVTAAQLHHEAGPVALAVLKRSVDPSAVLTVRDVVRAGEETGGATAPDDSAAAELAREEWAASQTVVVPPDAGSVVGRAQGLMRGPRGGGMRL</sequence>
<reference evidence="2 3" key="1">
    <citation type="submission" date="2019-06" db="EMBL/GenBank/DDBJ databases">
        <title>Whole genome shotgun sequence of Kocuria varians NBRC 15358.</title>
        <authorList>
            <person name="Hosoyama A."/>
            <person name="Uohara A."/>
            <person name="Ohji S."/>
            <person name="Ichikawa N."/>
        </authorList>
    </citation>
    <scope>NUCLEOTIDE SEQUENCE [LARGE SCALE GENOMIC DNA]</scope>
    <source>
        <strain evidence="2 3">NBRC 15358</strain>
    </source>
</reference>
<dbReference type="Proteomes" id="UP000315730">
    <property type="component" value="Unassembled WGS sequence"/>
</dbReference>
<dbReference type="Gene3D" id="3.30.1360.120">
    <property type="entry name" value="Probable tRNA modification gtpase trme, domain 1"/>
    <property type="match status" value="1"/>
</dbReference>
<keyword evidence="3" id="KW-1185">Reference proteome</keyword>
<gene>
    <name evidence="2" type="ORF">KVA01_01950</name>
</gene>
<organism evidence="2 3">
    <name type="scientific">Kocuria varians</name>
    <name type="common">Micrococcus varians</name>
    <dbReference type="NCBI Taxonomy" id="1272"/>
    <lineage>
        <taxon>Bacteria</taxon>
        <taxon>Bacillati</taxon>
        <taxon>Actinomycetota</taxon>
        <taxon>Actinomycetes</taxon>
        <taxon>Micrococcales</taxon>
        <taxon>Micrococcaceae</taxon>
        <taxon>Kocuria</taxon>
    </lineage>
</organism>
<keyword evidence="1" id="KW-0809">Transit peptide</keyword>
<dbReference type="RefSeq" id="WP_068468070.1">
    <property type="nucleotide sequence ID" value="NZ_BJNW01000001.1"/>
</dbReference>
<evidence type="ECO:0000256" key="1">
    <source>
        <dbReference type="ARBA" id="ARBA00022946"/>
    </source>
</evidence>
<evidence type="ECO:0000313" key="3">
    <source>
        <dbReference type="Proteomes" id="UP000315730"/>
    </source>
</evidence>
<name>A0A4Y4D5J8_KOCVA</name>
<accession>A0A4Y4D5J8</accession>
<dbReference type="AlphaFoldDB" id="A0A4Y4D5J8"/>
<dbReference type="PANTHER" id="PTHR22602:SF0">
    <property type="entry name" value="TRANSFERASE CAF17, MITOCHONDRIAL-RELATED"/>
    <property type="match status" value="1"/>
</dbReference>
<dbReference type="PANTHER" id="PTHR22602">
    <property type="entry name" value="TRANSFERASE CAF17, MITOCHONDRIAL-RELATED"/>
    <property type="match status" value="1"/>
</dbReference>
<dbReference type="EMBL" id="BJNW01000001">
    <property type="protein sequence ID" value="GEC98040.1"/>
    <property type="molecule type" value="Genomic_DNA"/>
</dbReference>
<dbReference type="NCBIfam" id="TIGR03317">
    <property type="entry name" value="ygfZ_signature"/>
    <property type="match status" value="1"/>
</dbReference>
<proteinExistence type="predicted"/>
<dbReference type="InterPro" id="IPR045179">
    <property type="entry name" value="YgfZ/GcvT"/>
</dbReference>
<evidence type="ECO:0000313" key="2">
    <source>
        <dbReference type="EMBL" id="GEC98040.1"/>
    </source>
</evidence>
<protein>
    <submittedName>
        <fullName evidence="2">Folate-binding protein</fullName>
    </submittedName>
</protein>
<dbReference type="InterPro" id="IPR027266">
    <property type="entry name" value="TrmE/GcvT-like"/>
</dbReference>
<dbReference type="OrthoDB" id="9796287at2"/>
<comment type="caution">
    <text evidence="2">The sequence shown here is derived from an EMBL/GenBank/DDBJ whole genome shotgun (WGS) entry which is preliminary data.</text>
</comment>